<accession>A0A485MVE8</accession>
<dbReference type="PANTHER" id="PTHR34344:SF1">
    <property type="entry name" value="BUBLIN COILED-COIL PROTEIN"/>
    <property type="match status" value="1"/>
</dbReference>
<gene>
    <name evidence="1" type="ORF">LYPA_23C006805</name>
</gene>
<evidence type="ECO:0000313" key="2">
    <source>
        <dbReference type="Proteomes" id="UP000386466"/>
    </source>
</evidence>
<dbReference type="EMBL" id="CAAGRJ010006347">
    <property type="protein sequence ID" value="VFV24247.1"/>
    <property type="molecule type" value="Genomic_DNA"/>
</dbReference>
<sequence length="63" mass="6789">MTASGMQNVTISSMLGQINSCLGHLEKKNDHLHALLRELLESIGQTSPEFQRQLGEPASDAGP</sequence>
<reference evidence="1 2" key="1">
    <citation type="submission" date="2019-01" db="EMBL/GenBank/DDBJ databases">
        <authorList>
            <person name="Alioto T."/>
            <person name="Alioto T."/>
        </authorList>
    </citation>
    <scope>NUCLEOTIDE SEQUENCE [LARGE SCALE GENOMIC DNA]</scope>
</reference>
<name>A0A485MVE8_LYNPA</name>
<proteinExistence type="predicted"/>
<dbReference type="Pfam" id="PF03670">
    <property type="entry name" value="UPF0184"/>
    <property type="match status" value="1"/>
</dbReference>
<dbReference type="AlphaFoldDB" id="A0A485MVE8"/>
<organism evidence="1 2">
    <name type="scientific">Lynx pardinus</name>
    <name type="common">Iberian lynx</name>
    <name type="synonym">Felis pardina</name>
    <dbReference type="NCBI Taxonomy" id="191816"/>
    <lineage>
        <taxon>Eukaryota</taxon>
        <taxon>Metazoa</taxon>
        <taxon>Chordata</taxon>
        <taxon>Craniata</taxon>
        <taxon>Vertebrata</taxon>
        <taxon>Euteleostomi</taxon>
        <taxon>Mammalia</taxon>
        <taxon>Eutheria</taxon>
        <taxon>Laurasiatheria</taxon>
        <taxon>Carnivora</taxon>
        <taxon>Feliformia</taxon>
        <taxon>Felidae</taxon>
        <taxon>Felinae</taxon>
        <taxon>Lynx</taxon>
    </lineage>
</organism>
<dbReference type="Proteomes" id="UP000386466">
    <property type="component" value="Unassembled WGS sequence"/>
</dbReference>
<dbReference type="InterPro" id="IPR005374">
    <property type="entry name" value="BBLN_eukaryota"/>
</dbReference>
<evidence type="ECO:0000313" key="1">
    <source>
        <dbReference type="EMBL" id="VFV24247.1"/>
    </source>
</evidence>
<keyword evidence="2" id="KW-1185">Reference proteome</keyword>
<protein>
    <submittedName>
        <fullName evidence="1">Uncharacterized protein</fullName>
    </submittedName>
</protein>
<dbReference type="PANTHER" id="PTHR34344">
    <property type="entry name" value="UPF0184 PROTEIN C9ORF16"/>
    <property type="match status" value="1"/>
</dbReference>